<dbReference type="RefSeq" id="WP_093600986.1">
    <property type="nucleotide sequence ID" value="NZ_FOYL01000008.1"/>
</dbReference>
<dbReference type="AlphaFoldDB" id="A0A1I6F4N7"/>
<dbReference type="SUPFAM" id="SSF82171">
    <property type="entry name" value="DPP6 N-terminal domain-like"/>
    <property type="match status" value="1"/>
</dbReference>
<dbReference type="PANTHER" id="PTHR42776">
    <property type="entry name" value="SERINE PEPTIDASE S9 FAMILY MEMBER"/>
    <property type="match status" value="1"/>
</dbReference>
<keyword evidence="5" id="KW-1185">Reference proteome</keyword>
<dbReference type="PANTHER" id="PTHR42776:SF27">
    <property type="entry name" value="DIPEPTIDYL PEPTIDASE FAMILY MEMBER 6"/>
    <property type="match status" value="1"/>
</dbReference>
<dbReference type="Gene3D" id="3.40.50.1820">
    <property type="entry name" value="alpha/beta hydrolase"/>
    <property type="match status" value="1"/>
</dbReference>
<accession>A0A1I6F4N7</accession>
<keyword evidence="1" id="KW-0378">Hydrolase</keyword>
<dbReference type="Pfam" id="PF00326">
    <property type="entry name" value="Peptidase_S9"/>
    <property type="match status" value="1"/>
</dbReference>
<name>A0A1I6F4N7_9PSEU</name>
<dbReference type="EMBL" id="FOYL01000008">
    <property type="protein sequence ID" value="SFR24898.1"/>
    <property type="molecule type" value="Genomic_DNA"/>
</dbReference>
<protein>
    <submittedName>
        <fullName evidence="4">Dipeptidyl aminopeptidase/acylaminoacyl peptidase</fullName>
    </submittedName>
</protein>
<dbReference type="Proteomes" id="UP000198583">
    <property type="component" value="Unassembled WGS sequence"/>
</dbReference>
<evidence type="ECO:0000256" key="2">
    <source>
        <dbReference type="ARBA" id="ARBA00022825"/>
    </source>
</evidence>
<evidence type="ECO:0000259" key="3">
    <source>
        <dbReference type="Pfam" id="PF00326"/>
    </source>
</evidence>
<evidence type="ECO:0000256" key="1">
    <source>
        <dbReference type="ARBA" id="ARBA00022801"/>
    </source>
</evidence>
<feature type="domain" description="Peptidase S9 prolyl oligopeptidase catalytic" evidence="3">
    <location>
        <begin position="426"/>
        <end position="634"/>
    </location>
</feature>
<gene>
    <name evidence="4" type="ORF">SAMN04488564_108134</name>
</gene>
<dbReference type="InterPro" id="IPR001375">
    <property type="entry name" value="Peptidase_S9_cat"/>
</dbReference>
<keyword evidence="4" id="KW-0031">Aminopeptidase</keyword>
<dbReference type="InterPro" id="IPR011659">
    <property type="entry name" value="WD40"/>
</dbReference>
<evidence type="ECO:0000313" key="5">
    <source>
        <dbReference type="Proteomes" id="UP000198583"/>
    </source>
</evidence>
<reference evidence="5" key="1">
    <citation type="submission" date="2016-10" db="EMBL/GenBank/DDBJ databases">
        <authorList>
            <person name="Varghese N."/>
            <person name="Submissions S."/>
        </authorList>
    </citation>
    <scope>NUCLEOTIDE SEQUENCE [LARGE SCALE GENOMIC DNA]</scope>
    <source>
        <strain evidence="5">DSM 44232</strain>
    </source>
</reference>
<evidence type="ECO:0000313" key="4">
    <source>
        <dbReference type="EMBL" id="SFR24898.1"/>
    </source>
</evidence>
<organism evidence="4 5">
    <name type="scientific">Lentzea waywayandensis</name>
    <dbReference type="NCBI Taxonomy" id="84724"/>
    <lineage>
        <taxon>Bacteria</taxon>
        <taxon>Bacillati</taxon>
        <taxon>Actinomycetota</taxon>
        <taxon>Actinomycetes</taxon>
        <taxon>Pseudonocardiales</taxon>
        <taxon>Pseudonocardiaceae</taxon>
        <taxon>Lentzea</taxon>
    </lineage>
</organism>
<dbReference type="STRING" id="84724.SAMN04488564_108134"/>
<sequence length="663" mass="71277">MTGLTAELVVEGRVPQTSALAPNGHLLCYVLAPISRIGDHLDTALWLADINGDGVWSRVTADTATESRPRWSADSGTLYFLSDRAERGTPQLHRLSPADDVVIAVTRWRAGIIDHRPLADPNLIALLAEDEPTEQDVRRARDRDDAIVVGEREPRARLRLLDLRTGQVTTPDVFGDRHVVELRQRPDGGPLAVLTQASADKDYGPRTGQLHLFDPATGTAEDLGPVEVDAQSLAWWPAEDGWHLGYIALTPPVLHAGTAVFDLAMSSRVRRNRTADLPMCPTELCQTDAAPLVVFANGLNTTLARLDPDGPTPLSQHPGHLDALTTTPAGKTIAALTGTRYQPTNVYVGPPTGPLRKITDTRPELDGIAFGTQRPLAYRAADGLDLDGLLVLPAGKSASDGPFPLVTIVHGGPDDRYADRLQLFSFHSAQAQWLATAGYAVFLPNPRGGQGHGHEFAASVAGRVGREEWSDILTGIDLLIAEGIADPDRLGIAGGSHGGFMAAWAIGQTNRFRAALVNAGITDWGMLAATGEHGQLDGALSGSIGWDGIGPHPHDAVSPVSFASRVRTPVLILHGAEDTNVPLGQAVYFHRALRHFGAEHEFVIYPREGHSIQERNHQLDVLHRTRAWFDRWLQPSPEMPGPGIVVPTLTTARSKGGLGQTVP</sequence>
<dbReference type="SUPFAM" id="SSF53474">
    <property type="entry name" value="alpha/beta-Hydrolases"/>
    <property type="match status" value="1"/>
</dbReference>
<dbReference type="GO" id="GO:0004252">
    <property type="term" value="F:serine-type endopeptidase activity"/>
    <property type="evidence" value="ECO:0007669"/>
    <property type="project" value="TreeGrafter"/>
</dbReference>
<dbReference type="GO" id="GO:0006508">
    <property type="term" value="P:proteolysis"/>
    <property type="evidence" value="ECO:0007669"/>
    <property type="project" value="InterPro"/>
</dbReference>
<dbReference type="OrthoDB" id="3325701at2"/>
<dbReference type="InterPro" id="IPR011042">
    <property type="entry name" value="6-blade_b-propeller_TolB-like"/>
</dbReference>
<keyword evidence="2" id="KW-0720">Serine protease</keyword>
<proteinExistence type="predicted"/>
<dbReference type="Gene3D" id="2.120.10.30">
    <property type="entry name" value="TolB, C-terminal domain"/>
    <property type="match status" value="1"/>
</dbReference>
<dbReference type="GO" id="GO:0004177">
    <property type="term" value="F:aminopeptidase activity"/>
    <property type="evidence" value="ECO:0007669"/>
    <property type="project" value="UniProtKB-KW"/>
</dbReference>
<keyword evidence="4" id="KW-0645">Protease</keyword>
<dbReference type="Pfam" id="PF07676">
    <property type="entry name" value="PD40"/>
    <property type="match status" value="1"/>
</dbReference>
<dbReference type="InterPro" id="IPR029058">
    <property type="entry name" value="AB_hydrolase_fold"/>
</dbReference>